<gene>
    <name evidence="2" type="ORF">NCTC13098_00850</name>
</gene>
<proteinExistence type="predicted"/>
<reference evidence="2 3" key="1">
    <citation type="submission" date="2018-12" db="EMBL/GenBank/DDBJ databases">
        <authorList>
            <consortium name="Pathogen Informatics"/>
        </authorList>
    </citation>
    <scope>NUCLEOTIDE SEQUENCE [LARGE SCALE GENOMIC DNA]</scope>
    <source>
        <strain evidence="2 3">NCTC13098</strain>
    </source>
</reference>
<sequence>MPAPIKILKACGVKFADKHDLLDQPERRQSAEGIAGEGDGKRKESAGAGGTHCWGGYRCQIRNPSRIRALANSGVSVILLSSDLAETMSLCDTVWTLFHGCVVNTYRTPDEHDKASIIADVVGQEASDDGPNESSVSLKQEWM</sequence>
<evidence type="ECO:0000313" key="3">
    <source>
        <dbReference type="Proteomes" id="UP000274346"/>
    </source>
</evidence>
<name>A0A3P8M041_RAOTE</name>
<dbReference type="AlphaFoldDB" id="A0A3P8M041"/>
<feature type="region of interest" description="Disordered" evidence="1">
    <location>
        <begin position="26"/>
        <end position="51"/>
    </location>
</feature>
<dbReference type="EMBL" id="LR131271">
    <property type="protein sequence ID" value="VDR24556.1"/>
    <property type="molecule type" value="Genomic_DNA"/>
</dbReference>
<evidence type="ECO:0000256" key="1">
    <source>
        <dbReference type="SAM" id="MobiDB-lite"/>
    </source>
</evidence>
<evidence type="ECO:0000313" key="2">
    <source>
        <dbReference type="EMBL" id="VDR24556.1"/>
    </source>
</evidence>
<feature type="compositionally biased region" description="Polar residues" evidence="1">
    <location>
        <begin position="132"/>
        <end position="143"/>
    </location>
</feature>
<accession>A0A3P8M041</accession>
<feature type="region of interest" description="Disordered" evidence="1">
    <location>
        <begin position="124"/>
        <end position="143"/>
    </location>
</feature>
<organism evidence="2 3">
    <name type="scientific">Raoultella terrigena</name>
    <name type="common">Klebsiella terrigena</name>
    <dbReference type="NCBI Taxonomy" id="577"/>
    <lineage>
        <taxon>Bacteria</taxon>
        <taxon>Pseudomonadati</taxon>
        <taxon>Pseudomonadota</taxon>
        <taxon>Gammaproteobacteria</taxon>
        <taxon>Enterobacterales</taxon>
        <taxon>Enterobacteriaceae</taxon>
        <taxon>Klebsiella/Raoultella group</taxon>
        <taxon>Raoultella</taxon>
    </lineage>
</organism>
<dbReference type="KEGG" id="rtg:NCTC13098_00850"/>
<protein>
    <submittedName>
        <fullName evidence="2">Uncharacterized protein</fullName>
    </submittedName>
</protein>
<dbReference type="Proteomes" id="UP000274346">
    <property type="component" value="Chromosome"/>
</dbReference>